<dbReference type="AlphaFoldDB" id="A0A1Q9BZT6"/>
<feature type="compositionally biased region" description="Basic and acidic residues" evidence="1">
    <location>
        <begin position="158"/>
        <end position="173"/>
    </location>
</feature>
<dbReference type="Proteomes" id="UP000186817">
    <property type="component" value="Unassembled WGS sequence"/>
</dbReference>
<gene>
    <name evidence="2" type="ORF">AK812_SmicGene43917</name>
</gene>
<feature type="compositionally biased region" description="Low complexity" evidence="1">
    <location>
        <begin position="105"/>
        <end position="118"/>
    </location>
</feature>
<evidence type="ECO:0000313" key="3">
    <source>
        <dbReference type="Proteomes" id="UP000186817"/>
    </source>
</evidence>
<name>A0A1Q9BZT6_SYMMI</name>
<feature type="region of interest" description="Disordered" evidence="1">
    <location>
        <begin position="16"/>
        <end position="173"/>
    </location>
</feature>
<protein>
    <submittedName>
        <fullName evidence="2">Uncharacterized protein</fullName>
    </submittedName>
</protein>
<accession>A0A1Q9BZT6</accession>
<reference evidence="2 3" key="1">
    <citation type="submission" date="2016-02" db="EMBL/GenBank/DDBJ databases">
        <title>Genome analysis of coral dinoflagellate symbionts highlights evolutionary adaptations to a symbiotic lifestyle.</title>
        <authorList>
            <person name="Aranda M."/>
            <person name="Li Y."/>
            <person name="Liew Y.J."/>
            <person name="Baumgarten S."/>
            <person name="Simakov O."/>
            <person name="Wilson M."/>
            <person name="Piel J."/>
            <person name="Ashoor H."/>
            <person name="Bougouffa S."/>
            <person name="Bajic V.B."/>
            <person name="Ryu T."/>
            <person name="Ravasi T."/>
            <person name="Bayer T."/>
            <person name="Micklem G."/>
            <person name="Kim H."/>
            <person name="Bhak J."/>
            <person name="Lajeunesse T.C."/>
            <person name="Voolstra C.R."/>
        </authorList>
    </citation>
    <scope>NUCLEOTIDE SEQUENCE [LARGE SCALE GENOMIC DNA]</scope>
    <source>
        <strain evidence="2 3">CCMP2467</strain>
    </source>
</reference>
<sequence>MAAEIQEARKEFDLFGAYMKKPEESQGSQPEGLSQRSSTAGSATTAKETEEALNMEVDRDKRQAEPARETPEDPQPPPKFAKGEAKGAGQDSKPEEAPTGKGRSAESSQPAVAPAAPADTKTRDQGRKPQTGSWDGGNRQGQQQSWRRTGGYQQWPARRRDGGQGDRNEGRDAKELRELKEVVKAMGRLSLRTEDALGAIHLDLEYILFLQTEASGNEFAITQRLYNTAVQWNKQKEEQPESLTNPMRNILLYNLFTALLSQLESLEEDRTLMEKAKAKGLIEGTTYLYLQWDHASRSHVKASVQPLEHQEAVLAVKTLRYLATFPNVVARFHALRRMSEVSMGGDIIPFSLVVQNRTQESHQMWTLMSRLARNSIWHLVGGTARPAKMGRSPLARQLDRLVQEFEEGTNTVCSQRTAGQWPPSHREGSIFAASVSAEVLPDPLSLGWNVLGYRQSDVCVKVGGSKLETDLSSLQNARGRLELIQLSFNTTWHFDALTAAEMCYAPRFQDASETDLTPARRPAGRRQKAQARAALIRWASAGVPEQPSSIHLVQPSGDKWMPHEMPLGAVSLSSSRSLPEALAEMKLMLQSFMRNCVMPASLPDLLV</sequence>
<keyword evidence="3" id="KW-1185">Reference proteome</keyword>
<feature type="compositionally biased region" description="Basic and acidic residues" evidence="1">
    <location>
        <begin position="56"/>
        <end position="71"/>
    </location>
</feature>
<dbReference type="EMBL" id="LSRX01002112">
    <property type="protein sequence ID" value="OLP76182.1"/>
    <property type="molecule type" value="Genomic_DNA"/>
</dbReference>
<evidence type="ECO:0000256" key="1">
    <source>
        <dbReference type="SAM" id="MobiDB-lite"/>
    </source>
</evidence>
<organism evidence="2 3">
    <name type="scientific">Symbiodinium microadriaticum</name>
    <name type="common">Dinoflagellate</name>
    <name type="synonym">Zooxanthella microadriatica</name>
    <dbReference type="NCBI Taxonomy" id="2951"/>
    <lineage>
        <taxon>Eukaryota</taxon>
        <taxon>Sar</taxon>
        <taxon>Alveolata</taxon>
        <taxon>Dinophyceae</taxon>
        <taxon>Suessiales</taxon>
        <taxon>Symbiodiniaceae</taxon>
        <taxon>Symbiodinium</taxon>
    </lineage>
</organism>
<comment type="caution">
    <text evidence="2">The sequence shown here is derived from an EMBL/GenBank/DDBJ whole genome shotgun (WGS) entry which is preliminary data.</text>
</comment>
<evidence type="ECO:0000313" key="2">
    <source>
        <dbReference type="EMBL" id="OLP76182.1"/>
    </source>
</evidence>
<proteinExistence type="predicted"/>
<feature type="compositionally biased region" description="Polar residues" evidence="1">
    <location>
        <begin position="25"/>
        <end position="46"/>
    </location>
</feature>